<dbReference type="RefSeq" id="WP_250140561.1">
    <property type="nucleotide sequence ID" value="NZ_JALIQP010000002.1"/>
</dbReference>
<proteinExistence type="predicted"/>
<name>A0ABD5PQM4_9EURY</name>
<accession>A0ABD5PQM4</accession>
<reference evidence="1 2" key="1">
    <citation type="journal article" date="2019" name="Int. J. Syst. Evol. Microbiol.">
        <title>The Global Catalogue of Microorganisms (GCM) 10K type strain sequencing project: providing services to taxonomists for standard genome sequencing and annotation.</title>
        <authorList>
            <consortium name="The Broad Institute Genomics Platform"/>
            <consortium name="The Broad Institute Genome Sequencing Center for Infectious Disease"/>
            <person name="Wu L."/>
            <person name="Ma J."/>
        </authorList>
    </citation>
    <scope>NUCLEOTIDE SEQUENCE [LARGE SCALE GENOMIC DNA]</scope>
    <source>
        <strain evidence="1 2">WLHS5</strain>
    </source>
</reference>
<protein>
    <submittedName>
        <fullName evidence="1">Uncharacterized protein</fullName>
    </submittedName>
</protein>
<comment type="caution">
    <text evidence="1">The sequence shown here is derived from an EMBL/GenBank/DDBJ whole genome shotgun (WGS) entry which is preliminary data.</text>
</comment>
<dbReference type="AlphaFoldDB" id="A0ABD5PQM4"/>
<evidence type="ECO:0000313" key="2">
    <source>
        <dbReference type="Proteomes" id="UP001595898"/>
    </source>
</evidence>
<sequence length="152" mass="17050">MAGYQLYTLVPSDSNGVAGPRAIIEAWPVPAGEPDSYGRKAGEIRCCGVEGNAAGVVVNPLPDPRSEAVLRRLFDGYTIDRLVVAVCNDTTDTGIAYLYDDTDQVRDRYDEYENDEHCGRGIREHFATEWGLQPWTIWDFWNERGTQYTVRG</sequence>
<organism evidence="1 2">
    <name type="scientific">Halosolutus amylolyticus</name>
    <dbReference type="NCBI Taxonomy" id="2932267"/>
    <lineage>
        <taxon>Archaea</taxon>
        <taxon>Methanobacteriati</taxon>
        <taxon>Methanobacteriota</taxon>
        <taxon>Stenosarchaea group</taxon>
        <taxon>Halobacteria</taxon>
        <taxon>Halobacteriales</taxon>
        <taxon>Natrialbaceae</taxon>
        <taxon>Halosolutus</taxon>
    </lineage>
</organism>
<dbReference type="Proteomes" id="UP001595898">
    <property type="component" value="Unassembled WGS sequence"/>
</dbReference>
<dbReference type="EMBL" id="JBHSFA010000007">
    <property type="protein sequence ID" value="MFC4542748.1"/>
    <property type="molecule type" value="Genomic_DNA"/>
</dbReference>
<gene>
    <name evidence="1" type="ORF">ACFO5R_12530</name>
</gene>
<keyword evidence="2" id="KW-1185">Reference proteome</keyword>
<evidence type="ECO:0000313" key="1">
    <source>
        <dbReference type="EMBL" id="MFC4542748.1"/>
    </source>
</evidence>